<evidence type="ECO:0000313" key="4">
    <source>
        <dbReference type="Proteomes" id="UP001319200"/>
    </source>
</evidence>
<keyword evidence="1" id="KW-0732">Signal</keyword>
<gene>
    <name evidence="3" type="ORF">KK083_11095</name>
</gene>
<dbReference type="InterPro" id="IPR011050">
    <property type="entry name" value="Pectin_lyase_fold/virulence"/>
</dbReference>
<dbReference type="Proteomes" id="UP001319200">
    <property type="component" value="Unassembled WGS sequence"/>
</dbReference>
<name>A0AAP2DJI8_9BACT</name>
<dbReference type="SMART" id="SM00089">
    <property type="entry name" value="PKD"/>
    <property type="match status" value="1"/>
</dbReference>
<dbReference type="AlphaFoldDB" id="A0AAP2DJI8"/>
<dbReference type="EMBL" id="JAHESF010000009">
    <property type="protein sequence ID" value="MBT1697425.1"/>
    <property type="molecule type" value="Genomic_DNA"/>
</dbReference>
<dbReference type="SMART" id="SM00710">
    <property type="entry name" value="PbH1"/>
    <property type="match status" value="6"/>
</dbReference>
<dbReference type="InterPro" id="IPR022409">
    <property type="entry name" value="PKD/Chitinase_dom"/>
</dbReference>
<dbReference type="InterPro" id="IPR022441">
    <property type="entry name" value="Para_beta_helix_rpt-2"/>
</dbReference>
<comment type="caution">
    <text evidence="3">The sequence shown here is derived from an EMBL/GenBank/DDBJ whole genome shotgun (WGS) entry which is preliminary data.</text>
</comment>
<evidence type="ECO:0000256" key="1">
    <source>
        <dbReference type="SAM" id="SignalP"/>
    </source>
</evidence>
<dbReference type="InterPro" id="IPR006626">
    <property type="entry name" value="PbH1"/>
</dbReference>
<dbReference type="NCBIfam" id="TIGR03804">
    <property type="entry name" value="para_beta_helix"/>
    <property type="match status" value="1"/>
</dbReference>
<reference evidence="3 4" key="1">
    <citation type="submission" date="2021-05" db="EMBL/GenBank/DDBJ databases">
        <title>A Polyphasic approach of four new species of the genus Ohtaekwangia: Ohtaekwangia histidinii sp. nov., Ohtaekwangia cretensis sp. nov., Ohtaekwangia indiensis sp. nov., Ohtaekwangia reichenbachii sp. nov. from diverse environment.</title>
        <authorList>
            <person name="Octaviana S."/>
        </authorList>
    </citation>
    <scope>NUCLEOTIDE SEQUENCE [LARGE SCALE GENOMIC DNA]</scope>
    <source>
        <strain evidence="3 4">PWU4</strain>
    </source>
</reference>
<protein>
    <submittedName>
        <fullName evidence="3">PKD domain-containing protein</fullName>
    </submittedName>
</protein>
<evidence type="ECO:0000313" key="3">
    <source>
        <dbReference type="EMBL" id="MBT1697425.1"/>
    </source>
</evidence>
<feature type="signal peptide" evidence="1">
    <location>
        <begin position="1"/>
        <end position="28"/>
    </location>
</feature>
<dbReference type="InterPro" id="IPR012334">
    <property type="entry name" value="Pectin_lyas_fold"/>
</dbReference>
<keyword evidence="4" id="KW-1185">Reference proteome</keyword>
<dbReference type="Gene3D" id="2.160.20.10">
    <property type="entry name" value="Single-stranded right-handed beta-helix, Pectin lyase-like"/>
    <property type="match status" value="1"/>
</dbReference>
<accession>A0AAP2DJI8</accession>
<dbReference type="Pfam" id="PF18911">
    <property type="entry name" value="PKD_4"/>
    <property type="match status" value="1"/>
</dbReference>
<dbReference type="InterPro" id="IPR000601">
    <property type="entry name" value="PKD_dom"/>
</dbReference>
<dbReference type="PROSITE" id="PS50093">
    <property type="entry name" value="PKD"/>
    <property type="match status" value="1"/>
</dbReference>
<dbReference type="CDD" id="cd00146">
    <property type="entry name" value="PKD"/>
    <property type="match status" value="1"/>
</dbReference>
<dbReference type="Pfam" id="PF13229">
    <property type="entry name" value="Beta_helix"/>
    <property type="match status" value="1"/>
</dbReference>
<dbReference type="InterPro" id="IPR013783">
    <property type="entry name" value="Ig-like_fold"/>
</dbReference>
<feature type="chain" id="PRO_5042885750" evidence="1">
    <location>
        <begin position="29"/>
        <end position="680"/>
    </location>
</feature>
<evidence type="ECO:0000259" key="2">
    <source>
        <dbReference type="PROSITE" id="PS50093"/>
    </source>
</evidence>
<dbReference type="InterPro" id="IPR035986">
    <property type="entry name" value="PKD_dom_sf"/>
</dbReference>
<feature type="domain" description="PKD" evidence="2">
    <location>
        <begin position="38"/>
        <end position="117"/>
    </location>
</feature>
<dbReference type="InterPro" id="IPR039448">
    <property type="entry name" value="Beta_helix"/>
</dbReference>
<proteinExistence type="predicted"/>
<dbReference type="RefSeq" id="WP_254163295.1">
    <property type="nucleotide sequence ID" value="NZ_JAHESF010000009.1"/>
</dbReference>
<dbReference type="SUPFAM" id="SSF49299">
    <property type="entry name" value="PKD domain"/>
    <property type="match status" value="1"/>
</dbReference>
<dbReference type="Gene3D" id="2.60.40.10">
    <property type="entry name" value="Immunoglobulins"/>
    <property type="match status" value="1"/>
</dbReference>
<sequence>MKIFLQRTMRARYLALLCLCALSLIRCGGDDPVDPAAPVACFATPDNTLYAKVGVAFNADCSKNAATYTWDFGDGDVATSASASHIYKEQGSYTVTLKVENALGQVHSTSKKISVQASPFTEHTGYIDQAEVWKEGMHLITGNVYIRHGSLTIEPGAVIHVNKEKSISVGHKDTATPGGALFTANGTAAKPIIFQPSSGQSVAGEWGHIFFTDKASANSSMDYCDIRFGGKANATWDYEAFMYYTNYGIVHVGKTAVKINNTKISGAANYAVSLSETGYFTAFTGNTLSNNVNYPIYVHVNYAHTIGTGNTIQSTKGIYVYGQDFMQPNTTWRKQNVPYVLVGEKRLLTGQNGPSSLTIEPGTTIALKKSASIQVGLYSEGHLYAEGTASEPIIFTSAEDTKAKGDWFGIYAWDKSTFKYCRFEYGGGKDFQNYSRILVVSDAESVVSNCTFTEAPGDALELGDFSLATLQNNTFEKCDGYAIRLSARQFHTMSFNQTITGTKGVIIEPRELALEGAVTWAKCPYKLTFHGTLRIQSQTGVSSLTIAPGSTIRFTEASSIIVGSESWLPGTLIVDGTSERITLTIDEAAKAAGKYWGNIRFGAGTSATTKLVNCEISYGGYAPVDPWFGMIDCTGTTGKPTISNCTISNSYGYGISLKNATPALTNNTFSANAKSNTYTY</sequence>
<organism evidence="3 4">
    <name type="scientific">Chryseosolibacter histidini</name>
    <dbReference type="NCBI Taxonomy" id="2782349"/>
    <lineage>
        <taxon>Bacteria</taxon>
        <taxon>Pseudomonadati</taxon>
        <taxon>Bacteroidota</taxon>
        <taxon>Cytophagia</taxon>
        <taxon>Cytophagales</taxon>
        <taxon>Chryseotaleaceae</taxon>
        <taxon>Chryseosolibacter</taxon>
    </lineage>
</organism>
<dbReference type="SUPFAM" id="SSF51126">
    <property type="entry name" value="Pectin lyase-like"/>
    <property type="match status" value="2"/>
</dbReference>